<feature type="compositionally biased region" description="Polar residues" evidence="1">
    <location>
        <begin position="97"/>
        <end position="119"/>
    </location>
</feature>
<feature type="region of interest" description="Disordered" evidence="1">
    <location>
        <begin position="1"/>
        <end position="24"/>
    </location>
</feature>
<accession>A0A2T6IK64</accession>
<proteinExistence type="predicted"/>
<evidence type="ECO:0000313" key="3">
    <source>
        <dbReference type="Proteomes" id="UP000244488"/>
    </source>
</evidence>
<dbReference type="EMBL" id="AFHV02002681">
    <property type="protein sequence ID" value="PUA85724.1"/>
    <property type="molecule type" value="Genomic_DNA"/>
</dbReference>
<sequence length="119" mass="13349">MPRSFRSFQSTTETSSARRRSSGLHPHHFHCAEFLLLHVPRSACPVLLRRRHALRSVHLFFPVCSARSIPHAANSGDVIKNGIPRPYACVCPPPPRQSNSYETSLSKNACESRNGSMRK</sequence>
<evidence type="ECO:0000313" key="2">
    <source>
        <dbReference type="EMBL" id="PUA85724.1"/>
    </source>
</evidence>
<dbReference type="VEuPathDB" id="ToxoDB:TGBR9_304755"/>
<organism evidence="2 3">
    <name type="scientific">Toxoplasma gondii TgCATBr9</name>
    <dbReference type="NCBI Taxonomy" id="943120"/>
    <lineage>
        <taxon>Eukaryota</taxon>
        <taxon>Sar</taxon>
        <taxon>Alveolata</taxon>
        <taxon>Apicomplexa</taxon>
        <taxon>Conoidasida</taxon>
        <taxon>Coccidia</taxon>
        <taxon>Eucoccidiorida</taxon>
        <taxon>Eimeriorina</taxon>
        <taxon>Sarcocystidae</taxon>
        <taxon>Toxoplasma</taxon>
    </lineage>
</organism>
<comment type="caution">
    <text evidence="2">The sequence shown here is derived from an EMBL/GenBank/DDBJ whole genome shotgun (WGS) entry which is preliminary data.</text>
</comment>
<gene>
    <name evidence="2" type="ORF">TGBR9_304755</name>
</gene>
<dbReference type="Proteomes" id="UP000244488">
    <property type="component" value="Unassembled WGS sequence"/>
</dbReference>
<dbReference type="AlphaFoldDB" id="A0A2T6IK64"/>
<feature type="region of interest" description="Disordered" evidence="1">
    <location>
        <begin position="95"/>
        <end position="119"/>
    </location>
</feature>
<evidence type="ECO:0000256" key="1">
    <source>
        <dbReference type="SAM" id="MobiDB-lite"/>
    </source>
</evidence>
<reference evidence="2 3" key="1">
    <citation type="journal article" date="2016" name="Nat. Commun.">
        <title>Local admixture of amplified and diversified secreted pathogenesis determinants shapes mosaic Toxoplasma gondii genomes.</title>
        <authorList>
            <person name="Lorenzi H."/>
            <person name="Khan A."/>
            <person name="Behnke M.S."/>
            <person name="Namasivayam S."/>
            <person name="Swapna L.S."/>
            <person name="Hadjithomas M."/>
            <person name="Karamycheva S."/>
            <person name="Pinney D."/>
            <person name="Brunk B.P."/>
            <person name="Ajioka J.W."/>
            <person name="Ajzenberg D."/>
            <person name="Boothroyd J.C."/>
            <person name="Boyle J.P."/>
            <person name="Darde M.L."/>
            <person name="Diaz-Miranda M.A."/>
            <person name="Dubey J.P."/>
            <person name="Fritz H.M."/>
            <person name="Gennari S.M."/>
            <person name="Gregory B.D."/>
            <person name="Kim K."/>
            <person name="Saeij J.P."/>
            <person name="Su C."/>
            <person name="White M.W."/>
            <person name="Zhu X.Q."/>
            <person name="Howe D.K."/>
            <person name="Rosenthal B.M."/>
            <person name="Grigg M.E."/>
            <person name="Parkinson J."/>
            <person name="Liu L."/>
            <person name="Kissinger J.C."/>
            <person name="Roos D.S."/>
            <person name="Sibley L.D."/>
        </authorList>
    </citation>
    <scope>NUCLEOTIDE SEQUENCE [LARGE SCALE GENOMIC DNA]</scope>
    <source>
        <strain evidence="2 3">TgCATBr9</strain>
    </source>
</reference>
<protein>
    <submittedName>
        <fullName evidence="2">Uncharacterized protein</fullName>
    </submittedName>
</protein>
<name>A0A2T6IK64_TOXGO</name>